<dbReference type="AlphaFoldDB" id="A0A2S9JM71"/>
<evidence type="ECO:0000313" key="1">
    <source>
        <dbReference type="EMBL" id="PRD54206.1"/>
    </source>
</evidence>
<dbReference type="EMBL" id="PVBS01000002">
    <property type="protein sequence ID" value="PRD54206.1"/>
    <property type="molecule type" value="Genomic_DNA"/>
</dbReference>
<keyword evidence="2" id="KW-1185">Reference proteome</keyword>
<sequence length="88" mass="9752">MKKEGFLYATFFRKKLLKKASLKTFGIWDSAKKGILTVAKAFEATSRVKDGLVQSCQRFGFRSVIASVRNGIKVSFPVAGRQGQCLGF</sequence>
<reference evidence="1 2" key="1">
    <citation type="submission" date="2018-02" db="EMBL/GenBank/DDBJ databases">
        <title>The draft genome of Sphingobacterium gobiense H7.</title>
        <authorList>
            <person name="Li L."/>
            <person name="Liu L."/>
            <person name="Zhang X."/>
            <person name="Wang T."/>
            <person name="Liang L."/>
        </authorList>
    </citation>
    <scope>NUCLEOTIDE SEQUENCE [LARGE SCALE GENOMIC DNA]</scope>
    <source>
        <strain evidence="1 2">ACCC 05757</strain>
    </source>
</reference>
<protein>
    <submittedName>
        <fullName evidence="1">Uncharacterized protein</fullName>
    </submittedName>
</protein>
<organism evidence="1 2">
    <name type="scientific">Sphingobacterium gobiense</name>
    <dbReference type="NCBI Taxonomy" id="1382456"/>
    <lineage>
        <taxon>Bacteria</taxon>
        <taxon>Pseudomonadati</taxon>
        <taxon>Bacteroidota</taxon>
        <taxon>Sphingobacteriia</taxon>
        <taxon>Sphingobacteriales</taxon>
        <taxon>Sphingobacteriaceae</taxon>
        <taxon>Sphingobacterium</taxon>
    </lineage>
</organism>
<accession>A0A2S9JM71</accession>
<gene>
    <name evidence="1" type="ORF">C5749_12040</name>
</gene>
<name>A0A2S9JM71_9SPHI</name>
<proteinExistence type="predicted"/>
<comment type="caution">
    <text evidence="1">The sequence shown here is derived from an EMBL/GenBank/DDBJ whole genome shotgun (WGS) entry which is preliminary data.</text>
</comment>
<evidence type="ECO:0000313" key="2">
    <source>
        <dbReference type="Proteomes" id="UP000238642"/>
    </source>
</evidence>
<dbReference type="Proteomes" id="UP000238642">
    <property type="component" value="Unassembled WGS sequence"/>
</dbReference>